<accession>A0A897MPK8</accession>
<gene>
    <name evidence="2" type="ORF">AArcS_1307</name>
</gene>
<feature type="compositionally biased region" description="Basic and acidic residues" evidence="1">
    <location>
        <begin position="27"/>
        <end position="40"/>
    </location>
</feature>
<feature type="compositionally biased region" description="Low complexity" evidence="1">
    <location>
        <begin position="693"/>
        <end position="712"/>
    </location>
</feature>
<feature type="region of interest" description="Disordered" evidence="1">
    <location>
        <begin position="468"/>
        <end position="712"/>
    </location>
</feature>
<evidence type="ECO:0000313" key="3">
    <source>
        <dbReference type="Proteomes" id="UP000663586"/>
    </source>
</evidence>
<feature type="compositionally biased region" description="Basic and acidic residues" evidence="1">
    <location>
        <begin position="270"/>
        <end position="297"/>
    </location>
</feature>
<protein>
    <submittedName>
        <fullName evidence="2">Uncharacterized protein</fullName>
    </submittedName>
</protein>
<feature type="compositionally biased region" description="Basic and acidic residues" evidence="1">
    <location>
        <begin position="509"/>
        <end position="555"/>
    </location>
</feature>
<feature type="compositionally biased region" description="Acidic residues" evidence="1">
    <location>
        <begin position="44"/>
        <end position="56"/>
    </location>
</feature>
<proteinExistence type="predicted"/>
<dbReference type="EMBL" id="CP064786">
    <property type="protein sequence ID" value="QSG02524.1"/>
    <property type="molecule type" value="Genomic_DNA"/>
</dbReference>
<reference evidence="2" key="1">
    <citation type="submission" date="2020-11" db="EMBL/GenBank/DDBJ databases">
        <title>Carbohydrate-dependent, anaerobic sulfur respiration: A novel catabolism in halophilic archaea.</title>
        <authorList>
            <person name="Sorokin D.Y."/>
            <person name="Messina E."/>
            <person name="Smedile F."/>
            <person name="La Cono V."/>
            <person name="Hallsworth J.E."/>
            <person name="Yakimov M.M."/>
        </authorList>
    </citation>
    <scope>NUCLEOTIDE SEQUENCE</scope>
    <source>
        <strain evidence="2">AArc-S</strain>
    </source>
</reference>
<name>A0A897MPK8_9EURY</name>
<evidence type="ECO:0000256" key="1">
    <source>
        <dbReference type="SAM" id="MobiDB-lite"/>
    </source>
</evidence>
<feature type="compositionally biased region" description="Basic and acidic residues" evidence="1">
    <location>
        <begin position="564"/>
        <end position="576"/>
    </location>
</feature>
<feature type="compositionally biased region" description="Low complexity" evidence="1">
    <location>
        <begin position="486"/>
        <end position="503"/>
    </location>
</feature>
<dbReference type="KEGG" id="hara:AArcS_1307"/>
<organism evidence="2 3">
    <name type="scientific">Natranaeroarchaeum sulfidigenes</name>
    <dbReference type="NCBI Taxonomy" id="2784880"/>
    <lineage>
        <taxon>Archaea</taxon>
        <taxon>Methanobacteriati</taxon>
        <taxon>Methanobacteriota</taxon>
        <taxon>Stenosarchaea group</taxon>
        <taxon>Halobacteria</taxon>
        <taxon>Halobacteriales</taxon>
        <taxon>Natronoarchaeaceae</taxon>
        <taxon>Natranaeroarchaeum</taxon>
    </lineage>
</organism>
<feature type="compositionally biased region" description="Acidic residues" evidence="1">
    <location>
        <begin position="69"/>
        <end position="93"/>
    </location>
</feature>
<feature type="compositionally biased region" description="Polar residues" evidence="1">
    <location>
        <begin position="725"/>
        <end position="740"/>
    </location>
</feature>
<feature type="region of interest" description="Disordered" evidence="1">
    <location>
        <begin position="335"/>
        <end position="359"/>
    </location>
</feature>
<feature type="compositionally biased region" description="Low complexity" evidence="1">
    <location>
        <begin position="741"/>
        <end position="757"/>
    </location>
</feature>
<dbReference type="Proteomes" id="UP000663586">
    <property type="component" value="Chromosome"/>
</dbReference>
<feature type="region of interest" description="Disordered" evidence="1">
    <location>
        <begin position="725"/>
        <end position="822"/>
    </location>
</feature>
<feature type="compositionally biased region" description="Acidic residues" evidence="1">
    <location>
        <begin position="11"/>
        <end position="20"/>
    </location>
</feature>
<feature type="compositionally biased region" description="Basic and acidic residues" evidence="1">
    <location>
        <begin position="57"/>
        <end position="68"/>
    </location>
</feature>
<feature type="region of interest" description="Disordered" evidence="1">
    <location>
        <begin position="1"/>
        <end position="154"/>
    </location>
</feature>
<feature type="compositionally biased region" description="Basic and acidic residues" evidence="1">
    <location>
        <begin position="347"/>
        <end position="359"/>
    </location>
</feature>
<keyword evidence="3" id="KW-1185">Reference proteome</keyword>
<feature type="compositionally biased region" description="Basic residues" evidence="1">
    <location>
        <begin position="758"/>
        <end position="768"/>
    </location>
</feature>
<feature type="compositionally biased region" description="Basic and acidic residues" evidence="1">
    <location>
        <begin position="604"/>
        <end position="634"/>
    </location>
</feature>
<evidence type="ECO:0000313" key="2">
    <source>
        <dbReference type="EMBL" id="QSG02524.1"/>
    </source>
</evidence>
<feature type="region of interest" description="Disordered" evidence="1">
    <location>
        <begin position="252"/>
        <end position="302"/>
    </location>
</feature>
<dbReference type="AlphaFoldDB" id="A0A897MPK8"/>
<feature type="compositionally biased region" description="Basic and acidic residues" evidence="1">
    <location>
        <begin position="468"/>
        <end position="483"/>
    </location>
</feature>
<sequence length="822" mass="88866">MRGGGGGGASEEADSEEEESSSSLRSRIGDTVDSARDRVSDTIGSDDDDESEESTDSDTKVRETSREAADEEPEPASESESESEDSESSDQSESEDRGIRDRAEDVVDRGREIAEDPRGAVEDAADTVRDAPEEIRDRASEIETGPSVDAGSIDFGADVSEENVQQDLLREQLAGEDQRVEADDVELQQDGSQFDIQVTGESAQRLESGVSGSDARDAFGSVAEGASDTLDSAGEAFAPMAAGAAFEFETARRSVGDPAERLPGVGDEVPDSRPERARGAEETAPRDELRQQVAEDTRFDEDEITVGFDVSSGQLEADVRDEVVEEEVRQEVLDDIEDGFLGSGGADPERVQVERTEDGVEVDIQRESGISGVGAIIRGEQTDRDFLVAEDERFVEFGEDVGDLVRGEDSTTRQFAGSGTETGIAFASPAGGVLFAEEAGEFLSDSVQPGIGGTGIRLDVDEDDADAARRMGEGAVDAFRDDPVEASGSAAGAAVATLAPIGAPRVGRAARDRSPDFDLRLDEFRRDQTAQLDQRQRRSSEGRQAEERTISRDSPEADPSDPTVAERVDQITERWGGEGTMTRPDRGLDEAIVVEPQQRGRQHRSPEDQLPPREEFPSDAAFQRELDAVRDRMGSQDVGSRTTTREATADSAVPQGGRTRGVEGMGSRFDQRQTAATALAVPGEQLTESAQPDAQMDLLQVQDQQSQVDTAADAALDARLDTDSLFGSMTGARSDSLVDSTQTQAQTQTQTQGQRQQLRTRQRSRPRRPRFDLPDEADGQPQTEVDPGRDAGWVNPIERLGRANQLDNEPEPPEEGQSWRWF</sequence>
<feature type="compositionally biased region" description="Basic and acidic residues" evidence="1">
    <location>
        <begin position="94"/>
        <end position="141"/>
    </location>
</feature>